<feature type="signal peptide" evidence="3">
    <location>
        <begin position="1"/>
        <end position="26"/>
    </location>
</feature>
<evidence type="ECO:0000256" key="1">
    <source>
        <dbReference type="ARBA" id="ARBA00005375"/>
    </source>
</evidence>
<gene>
    <name evidence="4" type="ORF">EDE15_4583</name>
</gene>
<dbReference type="SUPFAM" id="SSF53254">
    <property type="entry name" value="Phosphoglycerate mutase-like"/>
    <property type="match status" value="1"/>
</dbReference>
<organism evidence="4 5">
    <name type="scientific">Edaphobacter aggregans</name>
    <dbReference type="NCBI Taxonomy" id="570835"/>
    <lineage>
        <taxon>Bacteria</taxon>
        <taxon>Pseudomonadati</taxon>
        <taxon>Acidobacteriota</taxon>
        <taxon>Terriglobia</taxon>
        <taxon>Terriglobales</taxon>
        <taxon>Acidobacteriaceae</taxon>
        <taxon>Edaphobacter</taxon>
    </lineage>
</organism>
<dbReference type="AlphaFoldDB" id="A0A428MQH5"/>
<evidence type="ECO:0000256" key="2">
    <source>
        <dbReference type="ARBA" id="ARBA00022801"/>
    </source>
</evidence>
<dbReference type="Proteomes" id="UP000269669">
    <property type="component" value="Unassembled WGS sequence"/>
</dbReference>
<reference evidence="4 5" key="1">
    <citation type="submission" date="2018-12" db="EMBL/GenBank/DDBJ databases">
        <title>Sequencing of bacterial isolates from soil warming experiment in Harvard Forest, Massachusetts, USA.</title>
        <authorList>
            <person name="Deangelis K."/>
        </authorList>
    </citation>
    <scope>NUCLEOTIDE SEQUENCE [LARGE SCALE GENOMIC DNA]</scope>
    <source>
        <strain evidence="4 5">EB153</strain>
    </source>
</reference>
<dbReference type="Gene3D" id="3.40.50.1240">
    <property type="entry name" value="Phosphoglycerate mutase-like"/>
    <property type="match status" value="2"/>
</dbReference>
<dbReference type="Pfam" id="PF00328">
    <property type="entry name" value="His_Phos_2"/>
    <property type="match status" value="1"/>
</dbReference>
<dbReference type="PANTHER" id="PTHR11567:SF110">
    <property type="entry name" value="2-PHOSPHOXYLOSE PHOSPHATASE 1"/>
    <property type="match status" value="1"/>
</dbReference>
<dbReference type="InterPro" id="IPR000560">
    <property type="entry name" value="His_Pase_clade-2"/>
</dbReference>
<dbReference type="InterPro" id="IPR033379">
    <property type="entry name" value="Acid_Pase_AS"/>
</dbReference>
<evidence type="ECO:0000313" key="4">
    <source>
        <dbReference type="EMBL" id="RSL18973.1"/>
    </source>
</evidence>
<protein>
    <submittedName>
        <fullName evidence="4">4-phytase/acid phosphatase</fullName>
    </submittedName>
</protein>
<dbReference type="GO" id="GO:0050308">
    <property type="term" value="F:sugar-phosphatase activity"/>
    <property type="evidence" value="ECO:0007669"/>
    <property type="project" value="TreeGrafter"/>
</dbReference>
<dbReference type="EMBL" id="RSDW01000001">
    <property type="protein sequence ID" value="RSL18973.1"/>
    <property type="molecule type" value="Genomic_DNA"/>
</dbReference>
<dbReference type="OrthoDB" id="395886at2"/>
<dbReference type="CDD" id="cd07061">
    <property type="entry name" value="HP_HAP_like"/>
    <property type="match status" value="1"/>
</dbReference>
<dbReference type="PROSITE" id="PS00616">
    <property type="entry name" value="HIS_ACID_PHOSPHAT_1"/>
    <property type="match status" value="1"/>
</dbReference>
<accession>A0A428MQH5</accession>
<comment type="caution">
    <text evidence="4">The sequence shown here is derived from an EMBL/GenBank/DDBJ whole genome shotgun (WGS) entry which is preliminary data.</text>
</comment>
<dbReference type="InterPro" id="IPR029033">
    <property type="entry name" value="His_PPase_superfam"/>
</dbReference>
<proteinExistence type="inferred from homology"/>
<keyword evidence="3" id="KW-0732">Signal</keyword>
<comment type="similarity">
    <text evidence="1">Belongs to the histidine acid phosphatase family.</text>
</comment>
<dbReference type="InterPro" id="IPR050645">
    <property type="entry name" value="Histidine_acid_phosphatase"/>
</dbReference>
<keyword evidence="2" id="KW-0378">Hydrolase</keyword>
<feature type="chain" id="PRO_5019211226" evidence="3">
    <location>
        <begin position="27"/>
        <end position="437"/>
    </location>
</feature>
<dbReference type="GO" id="GO:0030288">
    <property type="term" value="C:outer membrane-bounded periplasmic space"/>
    <property type="evidence" value="ECO:0007669"/>
    <property type="project" value="TreeGrafter"/>
</dbReference>
<sequence>MIFRVYDRRLLLNILIAAFCAQIALGQPAQKPDDGDLQAVIVLMRHGVRAPIESETRSSAYNAQAWPAWPTEPGVLTPHGSDALRRLGEFYRERYSSFLQDDTCDQSVFYVEANTTQRTIASAKAVLTGLSPQCKVEVHSTVSPFNPLFSPSMSKDVDQQRIKDATSGRMADQPDWFTNAFARQLEKMHTILIDCKGPGCNRAVPDFRSIQVQDGIATPRDPHIENPVVLGADFAENFLLQYTEGKPMTQVGWGRLSRADLNDLMQMNTQFHDFILRTPYTAQVGASHLAAHIRDTVLSAASDKPTPNQLGNPKDRFILLVGHDSNLSWLGGLLNLDWLLPDQTFNATPPGSALVFEVRRSRINNGSFVQVFFISQTLDQIRDLHPLTGAEHPSVAPVFVPGCSGPAPAYACSVEEFGRVVDSAIDPRLSRRSLPVR</sequence>
<dbReference type="RefSeq" id="WP_125487244.1">
    <property type="nucleotide sequence ID" value="NZ_RSDW01000001.1"/>
</dbReference>
<evidence type="ECO:0000313" key="5">
    <source>
        <dbReference type="Proteomes" id="UP000269669"/>
    </source>
</evidence>
<dbReference type="PANTHER" id="PTHR11567">
    <property type="entry name" value="ACID PHOSPHATASE-RELATED"/>
    <property type="match status" value="1"/>
</dbReference>
<evidence type="ECO:0000256" key="3">
    <source>
        <dbReference type="SAM" id="SignalP"/>
    </source>
</evidence>
<name>A0A428MQH5_9BACT</name>
<keyword evidence="5" id="KW-1185">Reference proteome</keyword>